<dbReference type="Pfam" id="PF00528">
    <property type="entry name" value="BPD_transp_1"/>
    <property type="match status" value="1"/>
</dbReference>
<sequence>MSDTTMPVIRPNEQPSRRQPHARHGRLLLAIASLLLLGMLVLQLLDTMEITAFGFSNWRPLLYAYVAWAVALCAAQVLIRGEDGQKAAFVLPAVLFTVAMVVFPTVFGLYIAFTDWNLSAAAGRHFNGIDNLRALFADFYFWNALLNMIYYVLAVLAQYAIAFGLALLLNAEIKARKFFRVAFLLPLMLSPVAVSWMIGKSLMEYRFGPLATLARHLGWDNPAFFSTPWLARISLMAMDAWVSIPFMMILLLAGLQALPMEIKEAAKVDGASGWQSFKEITFPLMLPVSITVIILRVIFQLKLADIVINVTAGGPGGATDTVSSFIFREYRDRSNVGYGTMLAEFYLVIIIIFVSLILKMTSRWLQRSN</sequence>
<keyword evidence="6 7" id="KW-0472">Membrane</keyword>
<feature type="transmembrane region" description="Helical" evidence="7">
    <location>
        <begin position="336"/>
        <end position="358"/>
    </location>
</feature>
<evidence type="ECO:0000256" key="6">
    <source>
        <dbReference type="ARBA" id="ARBA00023136"/>
    </source>
</evidence>
<dbReference type="GO" id="GO:0055085">
    <property type="term" value="P:transmembrane transport"/>
    <property type="evidence" value="ECO:0007669"/>
    <property type="project" value="InterPro"/>
</dbReference>
<keyword evidence="2 7" id="KW-0813">Transport</keyword>
<evidence type="ECO:0000256" key="1">
    <source>
        <dbReference type="ARBA" id="ARBA00004651"/>
    </source>
</evidence>
<proteinExistence type="inferred from homology"/>
<dbReference type="SUPFAM" id="SSF161098">
    <property type="entry name" value="MetI-like"/>
    <property type="match status" value="1"/>
</dbReference>
<dbReference type="InterPro" id="IPR051393">
    <property type="entry name" value="ABC_transporter_permease"/>
</dbReference>
<feature type="transmembrane region" description="Helical" evidence="7">
    <location>
        <begin position="148"/>
        <end position="169"/>
    </location>
</feature>
<dbReference type="STRING" id="1867956.BJF95_15310"/>
<comment type="subcellular location">
    <subcellularLocation>
        <location evidence="1 7">Cell membrane</location>
        <topology evidence="1 7">Multi-pass membrane protein</topology>
    </subcellularLocation>
</comment>
<reference evidence="10 11" key="1">
    <citation type="submission" date="2016-09" db="EMBL/GenBank/DDBJ databases">
        <title>Rhizobium oryziradicis sp. nov., isolated from the root of rice.</title>
        <authorList>
            <person name="Zhao J."/>
            <person name="Zhang X."/>
        </authorList>
    </citation>
    <scope>NUCLEOTIDE SEQUENCE [LARGE SCALE GENOMIC DNA]</scope>
    <source>
        <strain evidence="10 11">N19</strain>
    </source>
</reference>
<feature type="transmembrane region" description="Helical" evidence="7">
    <location>
        <begin position="240"/>
        <end position="259"/>
    </location>
</feature>
<dbReference type="Gene3D" id="1.10.3720.10">
    <property type="entry name" value="MetI-like"/>
    <property type="match status" value="1"/>
</dbReference>
<accession>A0A1Q8ZXP3</accession>
<feature type="domain" description="ABC transmembrane type-1" evidence="9">
    <location>
        <begin position="144"/>
        <end position="359"/>
    </location>
</feature>
<protein>
    <submittedName>
        <fullName evidence="10">Sugar ABC transporter permease</fullName>
    </submittedName>
</protein>
<dbReference type="GO" id="GO:0005886">
    <property type="term" value="C:plasma membrane"/>
    <property type="evidence" value="ECO:0007669"/>
    <property type="project" value="UniProtKB-SubCell"/>
</dbReference>
<evidence type="ECO:0000256" key="5">
    <source>
        <dbReference type="ARBA" id="ARBA00022989"/>
    </source>
</evidence>
<feature type="transmembrane region" description="Helical" evidence="7">
    <location>
        <begin position="181"/>
        <end position="199"/>
    </location>
</feature>
<feature type="transmembrane region" description="Helical" evidence="7">
    <location>
        <begin position="280"/>
        <end position="299"/>
    </location>
</feature>
<feature type="region of interest" description="Disordered" evidence="8">
    <location>
        <begin position="1"/>
        <end position="21"/>
    </location>
</feature>
<dbReference type="PANTHER" id="PTHR30193">
    <property type="entry name" value="ABC TRANSPORTER PERMEASE PROTEIN"/>
    <property type="match status" value="1"/>
</dbReference>
<keyword evidence="11" id="KW-1185">Reference proteome</keyword>
<dbReference type="EMBL" id="MKIM01000019">
    <property type="protein sequence ID" value="OLP46695.1"/>
    <property type="molecule type" value="Genomic_DNA"/>
</dbReference>
<dbReference type="PANTHER" id="PTHR30193:SF37">
    <property type="entry name" value="INNER MEMBRANE ABC TRANSPORTER PERMEASE PROTEIN YCJO"/>
    <property type="match status" value="1"/>
</dbReference>
<dbReference type="AlphaFoldDB" id="A0A1Q8ZXP3"/>
<dbReference type="InterPro" id="IPR000515">
    <property type="entry name" value="MetI-like"/>
</dbReference>
<keyword evidence="3" id="KW-1003">Cell membrane</keyword>
<evidence type="ECO:0000313" key="10">
    <source>
        <dbReference type="EMBL" id="OLP46695.1"/>
    </source>
</evidence>
<evidence type="ECO:0000256" key="8">
    <source>
        <dbReference type="SAM" id="MobiDB-lite"/>
    </source>
</evidence>
<evidence type="ECO:0000256" key="4">
    <source>
        <dbReference type="ARBA" id="ARBA00022692"/>
    </source>
</evidence>
<gene>
    <name evidence="10" type="ORF">BJF95_15310</name>
</gene>
<dbReference type="InterPro" id="IPR035906">
    <property type="entry name" value="MetI-like_sf"/>
</dbReference>
<evidence type="ECO:0000259" key="9">
    <source>
        <dbReference type="PROSITE" id="PS50928"/>
    </source>
</evidence>
<organism evidence="10 11">
    <name type="scientific">Rhizobium oryziradicis</name>
    <dbReference type="NCBI Taxonomy" id="1867956"/>
    <lineage>
        <taxon>Bacteria</taxon>
        <taxon>Pseudomonadati</taxon>
        <taxon>Pseudomonadota</taxon>
        <taxon>Alphaproteobacteria</taxon>
        <taxon>Hyphomicrobiales</taxon>
        <taxon>Rhizobiaceae</taxon>
        <taxon>Rhizobium/Agrobacterium group</taxon>
        <taxon>Rhizobium</taxon>
    </lineage>
</organism>
<comment type="caution">
    <text evidence="10">The sequence shown here is derived from an EMBL/GenBank/DDBJ whole genome shotgun (WGS) entry which is preliminary data.</text>
</comment>
<keyword evidence="5 7" id="KW-1133">Transmembrane helix</keyword>
<name>A0A1Q8ZXP3_9HYPH</name>
<feature type="transmembrane region" description="Helical" evidence="7">
    <location>
        <begin position="91"/>
        <end position="113"/>
    </location>
</feature>
<feature type="transmembrane region" description="Helical" evidence="7">
    <location>
        <begin position="60"/>
        <end position="79"/>
    </location>
</feature>
<evidence type="ECO:0000256" key="7">
    <source>
        <dbReference type="RuleBase" id="RU363032"/>
    </source>
</evidence>
<comment type="similarity">
    <text evidence="7">Belongs to the binding-protein-dependent transport system permease family.</text>
</comment>
<evidence type="ECO:0000256" key="3">
    <source>
        <dbReference type="ARBA" id="ARBA00022475"/>
    </source>
</evidence>
<dbReference type="CDD" id="cd06261">
    <property type="entry name" value="TM_PBP2"/>
    <property type="match status" value="1"/>
</dbReference>
<dbReference type="Proteomes" id="UP000186894">
    <property type="component" value="Unassembled WGS sequence"/>
</dbReference>
<dbReference type="PROSITE" id="PS50928">
    <property type="entry name" value="ABC_TM1"/>
    <property type="match status" value="1"/>
</dbReference>
<keyword evidence="4 7" id="KW-0812">Transmembrane</keyword>
<evidence type="ECO:0000313" key="11">
    <source>
        <dbReference type="Proteomes" id="UP000186894"/>
    </source>
</evidence>
<evidence type="ECO:0000256" key="2">
    <source>
        <dbReference type="ARBA" id="ARBA00022448"/>
    </source>
</evidence>
<feature type="transmembrane region" description="Helical" evidence="7">
    <location>
        <begin position="27"/>
        <end position="45"/>
    </location>
</feature>
<dbReference type="OrthoDB" id="9801818at2"/>